<reference evidence="2 3" key="1">
    <citation type="journal article" date="2018" name="Front. Plant Sci.">
        <title>Red Clover (Trifolium pratense) and Zigzag Clover (T. medium) - A Picture of Genomic Similarities and Differences.</title>
        <authorList>
            <person name="Dluhosova J."/>
            <person name="Istvanek J."/>
            <person name="Nedelnik J."/>
            <person name="Repkova J."/>
        </authorList>
    </citation>
    <scope>NUCLEOTIDE SEQUENCE [LARGE SCALE GENOMIC DNA]</scope>
    <source>
        <strain evidence="3">cv. 10/8</strain>
        <tissue evidence="2">Leaf</tissue>
    </source>
</reference>
<feature type="coiled-coil region" evidence="1">
    <location>
        <begin position="50"/>
        <end position="77"/>
    </location>
</feature>
<evidence type="ECO:0000313" key="2">
    <source>
        <dbReference type="EMBL" id="MCI68942.1"/>
    </source>
</evidence>
<keyword evidence="3" id="KW-1185">Reference proteome</keyword>
<sequence>TVSDIEARHVTEKETLSGEIDKLKKAREDDVVAAKKECDAAVTKVRGECAGEMETLKKRHAEEKALLEKEIRLLTLARNTF</sequence>
<dbReference type="EMBL" id="LXQA010746050">
    <property type="protein sequence ID" value="MCI68942.1"/>
    <property type="molecule type" value="Genomic_DNA"/>
</dbReference>
<feature type="non-terminal residue" evidence="2">
    <location>
        <position position="81"/>
    </location>
</feature>
<dbReference type="Proteomes" id="UP000265520">
    <property type="component" value="Unassembled WGS sequence"/>
</dbReference>
<organism evidence="2 3">
    <name type="scientific">Trifolium medium</name>
    <dbReference type="NCBI Taxonomy" id="97028"/>
    <lineage>
        <taxon>Eukaryota</taxon>
        <taxon>Viridiplantae</taxon>
        <taxon>Streptophyta</taxon>
        <taxon>Embryophyta</taxon>
        <taxon>Tracheophyta</taxon>
        <taxon>Spermatophyta</taxon>
        <taxon>Magnoliopsida</taxon>
        <taxon>eudicotyledons</taxon>
        <taxon>Gunneridae</taxon>
        <taxon>Pentapetalae</taxon>
        <taxon>rosids</taxon>
        <taxon>fabids</taxon>
        <taxon>Fabales</taxon>
        <taxon>Fabaceae</taxon>
        <taxon>Papilionoideae</taxon>
        <taxon>50 kb inversion clade</taxon>
        <taxon>NPAAA clade</taxon>
        <taxon>Hologalegina</taxon>
        <taxon>IRL clade</taxon>
        <taxon>Trifolieae</taxon>
        <taxon>Trifolium</taxon>
    </lineage>
</organism>
<proteinExistence type="predicted"/>
<name>A0A392U6E4_9FABA</name>
<evidence type="ECO:0000256" key="1">
    <source>
        <dbReference type="SAM" id="Coils"/>
    </source>
</evidence>
<dbReference type="AlphaFoldDB" id="A0A392U6E4"/>
<feature type="non-terminal residue" evidence="2">
    <location>
        <position position="1"/>
    </location>
</feature>
<keyword evidence="1" id="KW-0175">Coiled coil</keyword>
<evidence type="ECO:0000313" key="3">
    <source>
        <dbReference type="Proteomes" id="UP000265520"/>
    </source>
</evidence>
<protein>
    <submittedName>
        <fullName evidence="2">Uncharacterized protein</fullName>
    </submittedName>
</protein>
<comment type="caution">
    <text evidence="2">The sequence shown here is derived from an EMBL/GenBank/DDBJ whole genome shotgun (WGS) entry which is preliminary data.</text>
</comment>
<accession>A0A392U6E4</accession>